<evidence type="ECO:0000256" key="3">
    <source>
        <dbReference type="ARBA" id="ARBA00022475"/>
    </source>
</evidence>
<keyword evidence="5 7" id="KW-1133">Transmembrane helix</keyword>
<name>A0AA46DFP6_9BURK</name>
<evidence type="ECO:0000256" key="2">
    <source>
        <dbReference type="ARBA" id="ARBA00009298"/>
    </source>
</evidence>
<evidence type="ECO:0000259" key="9">
    <source>
        <dbReference type="Pfam" id="PF02308"/>
    </source>
</evidence>
<feature type="domain" description="MgtC/SapB/SrpB/YhiD N-terminal" evidence="9">
    <location>
        <begin position="55"/>
        <end position="186"/>
    </location>
</feature>
<accession>A0AA46DFP6</accession>
<dbReference type="InterPro" id="IPR049177">
    <property type="entry name" value="MgtC_SapB_SrpB_YhiD_N"/>
</dbReference>
<feature type="transmembrane region" description="Helical" evidence="7">
    <location>
        <begin position="80"/>
        <end position="97"/>
    </location>
</feature>
<dbReference type="PANTHER" id="PTHR33778">
    <property type="entry name" value="PROTEIN MGTC"/>
    <property type="match status" value="1"/>
</dbReference>
<proteinExistence type="inferred from homology"/>
<dbReference type="Pfam" id="PF02308">
    <property type="entry name" value="MgtC"/>
    <property type="match status" value="1"/>
</dbReference>
<evidence type="ECO:0000256" key="8">
    <source>
        <dbReference type="SAM" id="MobiDB-lite"/>
    </source>
</evidence>
<gene>
    <name evidence="10" type="ORF">EV676_102267</name>
</gene>
<dbReference type="AlphaFoldDB" id="A0AA46DFP6"/>
<keyword evidence="3" id="KW-1003">Cell membrane</keyword>
<comment type="similarity">
    <text evidence="2 7">Belongs to the MgtC/SapB family.</text>
</comment>
<evidence type="ECO:0000256" key="7">
    <source>
        <dbReference type="RuleBase" id="RU365041"/>
    </source>
</evidence>
<feature type="transmembrane region" description="Helical" evidence="7">
    <location>
        <begin position="51"/>
        <end position="68"/>
    </location>
</feature>
<evidence type="ECO:0000313" key="10">
    <source>
        <dbReference type="EMBL" id="TCP08759.1"/>
    </source>
</evidence>
<sequence>MVPVLDDNKGSPATGAEYRTVERSGGAGATGPAHVEMNWHTLISDPDYVDMAVRLVAALLIGGLIGLERSYHGRPAGFRTHALVCMSTALLMLVTIYETRWFPQISGGRITLDPTRMTQGIMTGIGFLGAGTIMKEGLSVRGLTTAASIWTTAAIGVLMGIGFYFPALVATVLTLGTLSLFRWIESRMPSQFYAHFVVRFDRHAKMDETELRRLMRRYGFTIANLNYRLDTDAGFFEYRMVVRTSSPGNASALADMLDSLEIVKEFRVSPLGD</sequence>
<dbReference type="PANTHER" id="PTHR33778:SF1">
    <property type="entry name" value="MAGNESIUM TRANSPORTER YHID-RELATED"/>
    <property type="match status" value="1"/>
</dbReference>
<comment type="subcellular location">
    <subcellularLocation>
        <location evidence="7">Cell inner membrane</location>
        <topology evidence="7">Multi-pass membrane protein</topology>
    </subcellularLocation>
    <subcellularLocation>
        <location evidence="1">Cell membrane</location>
        <topology evidence="1">Multi-pass membrane protein</topology>
    </subcellularLocation>
</comment>
<evidence type="ECO:0000256" key="1">
    <source>
        <dbReference type="ARBA" id="ARBA00004651"/>
    </source>
</evidence>
<comment type="caution">
    <text evidence="10">The sequence shown here is derived from an EMBL/GenBank/DDBJ whole genome shotgun (WGS) entry which is preliminary data.</text>
</comment>
<keyword evidence="4 7" id="KW-0812">Transmembrane</keyword>
<keyword evidence="7" id="KW-0997">Cell inner membrane</keyword>
<evidence type="ECO:0000256" key="5">
    <source>
        <dbReference type="ARBA" id="ARBA00022989"/>
    </source>
</evidence>
<reference evidence="10 11" key="1">
    <citation type="submission" date="2019-03" db="EMBL/GenBank/DDBJ databases">
        <title>Genomic Encyclopedia of Type Strains, Phase IV (KMG-IV): sequencing the most valuable type-strain genomes for metagenomic binning, comparative biology and taxonomic classification.</title>
        <authorList>
            <person name="Goeker M."/>
        </authorList>
    </citation>
    <scope>NUCLEOTIDE SEQUENCE [LARGE SCALE GENOMIC DNA]</scope>
    <source>
        <strain evidence="10 11">DSM 15264</strain>
    </source>
</reference>
<feature type="region of interest" description="Disordered" evidence="8">
    <location>
        <begin position="1"/>
        <end position="29"/>
    </location>
</feature>
<evidence type="ECO:0000256" key="6">
    <source>
        <dbReference type="ARBA" id="ARBA00023136"/>
    </source>
</evidence>
<dbReference type="GO" id="GO:0005886">
    <property type="term" value="C:plasma membrane"/>
    <property type="evidence" value="ECO:0007669"/>
    <property type="project" value="UniProtKB-SubCell"/>
</dbReference>
<evidence type="ECO:0000313" key="11">
    <source>
        <dbReference type="Proteomes" id="UP000294772"/>
    </source>
</evidence>
<dbReference type="PRINTS" id="PR01837">
    <property type="entry name" value="MGTCSAPBPROT"/>
</dbReference>
<feature type="transmembrane region" description="Helical" evidence="7">
    <location>
        <begin position="117"/>
        <end position="133"/>
    </location>
</feature>
<protein>
    <recommendedName>
        <fullName evidence="7">Protein MgtC</fullName>
    </recommendedName>
</protein>
<keyword evidence="6 7" id="KW-0472">Membrane</keyword>
<dbReference type="InterPro" id="IPR003416">
    <property type="entry name" value="MgtC/SapB/SrpB/YhiD_fam"/>
</dbReference>
<evidence type="ECO:0000256" key="4">
    <source>
        <dbReference type="ARBA" id="ARBA00022692"/>
    </source>
</evidence>
<dbReference type="EMBL" id="SLXF01000002">
    <property type="protein sequence ID" value="TCP08759.1"/>
    <property type="molecule type" value="Genomic_DNA"/>
</dbReference>
<organism evidence="10 11">
    <name type="scientific">Caldimonas thermodepolymerans</name>
    <dbReference type="NCBI Taxonomy" id="215580"/>
    <lineage>
        <taxon>Bacteria</taxon>
        <taxon>Pseudomonadati</taxon>
        <taxon>Pseudomonadota</taxon>
        <taxon>Betaproteobacteria</taxon>
        <taxon>Burkholderiales</taxon>
        <taxon>Sphaerotilaceae</taxon>
        <taxon>Caldimonas</taxon>
    </lineage>
</organism>
<dbReference type="Proteomes" id="UP000294772">
    <property type="component" value="Unassembled WGS sequence"/>
</dbReference>